<dbReference type="PROSITE" id="PS50931">
    <property type="entry name" value="HTH_LYSR"/>
    <property type="match status" value="1"/>
</dbReference>
<protein>
    <submittedName>
        <fullName evidence="6">LysR family transcriptional regulator</fullName>
    </submittedName>
</protein>
<dbReference type="PANTHER" id="PTHR30126:SF81">
    <property type="entry name" value="HTH-TYPE TRANSCRIPTIONAL REGULATOR ILVY"/>
    <property type="match status" value="1"/>
</dbReference>
<dbReference type="SUPFAM" id="SSF46785">
    <property type="entry name" value="Winged helix' DNA-binding domain"/>
    <property type="match status" value="1"/>
</dbReference>
<evidence type="ECO:0000259" key="5">
    <source>
        <dbReference type="PROSITE" id="PS50931"/>
    </source>
</evidence>
<dbReference type="GO" id="GO:0003700">
    <property type="term" value="F:DNA-binding transcription factor activity"/>
    <property type="evidence" value="ECO:0007669"/>
    <property type="project" value="InterPro"/>
</dbReference>
<evidence type="ECO:0000256" key="4">
    <source>
        <dbReference type="ARBA" id="ARBA00023163"/>
    </source>
</evidence>
<sequence>MLDTDTLLAFVNIVDAGSFSGAAEKLHLSQPAISKRIAVLERRLGCPVFDRVNRSVLLTDAGRILNEHARSILQDLGDVARRIEDLGRHPTGQLQIATTHHIGQWRLAVPLTSFRKRFPDVSLDLNFLDSDIAYQQVLANELDLALVTFAPSGAPSELEHLPVWHDPLVIACANQHPLAALSSQEGVSLEQLLSFDAVLPDTTTYTGRIAHELFAKHGDALKVHTTTNYLETIRMLVGIGLGWSLLPRNMVDNGMCTIPQPALSATRTLGFIHHPRRTLSRAGQAFINTVLESSSIQK</sequence>
<organism evidence="6 7">
    <name type="scientific">OM182 bacterium MED-G24</name>
    <dbReference type="NCBI Taxonomy" id="1986255"/>
    <lineage>
        <taxon>Bacteria</taxon>
        <taxon>Pseudomonadati</taxon>
        <taxon>Pseudomonadota</taxon>
        <taxon>Gammaproteobacteria</taxon>
        <taxon>OMG group</taxon>
        <taxon>OM182 clade</taxon>
    </lineage>
</organism>
<dbReference type="EMBL" id="NTKD01000066">
    <property type="protein sequence ID" value="PDH36529.1"/>
    <property type="molecule type" value="Genomic_DNA"/>
</dbReference>
<dbReference type="AlphaFoldDB" id="A0A2A5WJ60"/>
<dbReference type="InterPro" id="IPR036390">
    <property type="entry name" value="WH_DNA-bd_sf"/>
</dbReference>
<comment type="caution">
    <text evidence="6">The sequence shown here is derived from an EMBL/GenBank/DDBJ whole genome shotgun (WGS) entry which is preliminary data.</text>
</comment>
<evidence type="ECO:0000256" key="2">
    <source>
        <dbReference type="ARBA" id="ARBA00023015"/>
    </source>
</evidence>
<dbReference type="CDD" id="cd05466">
    <property type="entry name" value="PBP2_LTTR_substrate"/>
    <property type="match status" value="1"/>
</dbReference>
<dbReference type="GO" id="GO:0000976">
    <property type="term" value="F:transcription cis-regulatory region binding"/>
    <property type="evidence" value="ECO:0007669"/>
    <property type="project" value="TreeGrafter"/>
</dbReference>
<evidence type="ECO:0000256" key="3">
    <source>
        <dbReference type="ARBA" id="ARBA00023125"/>
    </source>
</evidence>
<dbReference type="SUPFAM" id="SSF53850">
    <property type="entry name" value="Periplasmic binding protein-like II"/>
    <property type="match status" value="1"/>
</dbReference>
<name>A0A2A5WJ60_9GAMM</name>
<keyword evidence="2" id="KW-0805">Transcription regulation</keyword>
<evidence type="ECO:0000313" key="7">
    <source>
        <dbReference type="Proteomes" id="UP000219327"/>
    </source>
</evidence>
<evidence type="ECO:0000256" key="1">
    <source>
        <dbReference type="ARBA" id="ARBA00009437"/>
    </source>
</evidence>
<keyword evidence="3" id="KW-0238">DNA-binding</keyword>
<dbReference type="Pfam" id="PF03466">
    <property type="entry name" value="LysR_substrate"/>
    <property type="match status" value="1"/>
</dbReference>
<dbReference type="InterPro" id="IPR036388">
    <property type="entry name" value="WH-like_DNA-bd_sf"/>
</dbReference>
<reference evidence="6 7" key="1">
    <citation type="submission" date="2017-08" db="EMBL/GenBank/DDBJ databases">
        <title>Fine stratification of microbial communities through a metagenomic profile of the photic zone.</title>
        <authorList>
            <person name="Haro-Moreno J.M."/>
            <person name="Lopez-Perez M."/>
            <person name="De La Torre J."/>
            <person name="Picazo A."/>
            <person name="Camacho A."/>
            <person name="Rodriguez-Valera F."/>
        </authorList>
    </citation>
    <scope>NUCLEOTIDE SEQUENCE [LARGE SCALE GENOMIC DNA]</scope>
    <source>
        <strain evidence="6">MED-G24</strain>
    </source>
</reference>
<dbReference type="PANTHER" id="PTHR30126">
    <property type="entry name" value="HTH-TYPE TRANSCRIPTIONAL REGULATOR"/>
    <property type="match status" value="1"/>
</dbReference>
<keyword evidence="4" id="KW-0804">Transcription</keyword>
<dbReference type="PRINTS" id="PR00039">
    <property type="entry name" value="HTHLYSR"/>
</dbReference>
<dbReference type="Gene3D" id="3.40.190.290">
    <property type="match status" value="1"/>
</dbReference>
<dbReference type="Gene3D" id="1.10.10.10">
    <property type="entry name" value="Winged helix-like DNA-binding domain superfamily/Winged helix DNA-binding domain"/>
    <property type="match status" value="1"/>
</dbReference>
<gene>
    <name evidence="6" type="ORF">CNE99_09550</name>
</gene>
<dbReference type="Pfam" id="PF00126">
    <property type="entry name" value="HTH_1"/>
    <property type="match status" value="1"/>
</dbReference>
<comment type="similarity">
    <text evidence="1">Belongs to the LysR transcriptional regulatory family.</text>
</comment>
<dbReference type="InterPro" id="IPR005119">
    <property type="entry name" value="LysR_subst-bd"/>
</dbReference>
<feature type="domain" description="HTH lysR-type" evidence="5">
    <location>
        <begin position="2"/>
        <end position="59"/>
    </location>
</feature>
<accession>A0A2A5WJ60</accession>
<dbReference type="InterPro" id="IPR000847">
    <property type="entry name" value="LysR_HTH_N"/>
</dbReference>
<proteinExistence type="inferred from homology"/>
<dbReference type="FunFam" id="1.10.10.10:FF:000001">
    <property type="entry name" value="LysR family transcriptional regulator"/>
    <property type="match status" value="1"/>
</dbReference>
<evidence type="ECO:0000313" key="6">
    <source>
        <dbReference type="EMBL" id="PDH36529.1"/>
    </source>
</evidence>
<dbReference type="Proteomes" id="UP000219327">
    <property type="component" value="Unassembled WGS sequence"/>
</dbReference>